<dbReference type="AlphaFoldDB" id="A0AAV3R1H9"/>
<evidence type="ECO:0000256" key="5">
    <source>
        <dbReference type="ARBA" id="ARBA00013229"/>
    </source>
</evidence>
<dbReference type="GO" id="GO:0045490">
    <property type="term" value="P:pectin catabolic process"/>
    <property type="evidence" value="ECO:0007669"/>
    <property type="project" value="UniProtKB-UniRule"/>
</dbReference>
<keyword evidence="8 13" id="KW-0378">Hydrolase</keyword>
<dbReference type="PROSITE" id="PS00503">
    <property type="entry name" value="PECTINESTERASE_2"/>
    <property type="match status" value="1"/>
</dbReference>
<dbReference type="FunFam" id="2.160.20.10:FF:000001">
    <property type="entry name" value="Pectinesterase"/>
    <property type="match status" value="1"/>
</dbReference>
<feature type="transmembrane region" description="Helical" evidence="14">
    <location>
        <begin position="27"/>
        <end position="48"/>
    </location>
</feature>
<dbReference type="InterPro" id="IPR000070">
    <property type="entry name" value="Pectinesterase_cat"/>
</dbReference>
<dbReference type="GO" id="GO:0004857">
    <property type="term" value="F:enzyme inhibitor activity"/>
    <property type="evidence" value="ECO:0007669"/>
    <property type="project" value="InterPro"/>
</dbReference>
<keyword evidence="14" id="KW-0472">Membrane</keyword>
<dbReference type="SUPFAM" id="SSF51126">
    <property type="entry name" value="Pectin lyase-like"/>
    <property type="match status" value="1"/>
</dbReference>
<keyword evidence="7" id="KW-0964">Secreted</keyword>
<reference evidence="16 17" key="1">
    <citation type="submission" date="2024-01" db="EMBL/GenBank/DDBJ databases">
        <title>The complete chloroplast genome sequence of Lithospermum erythrorhizon: insights into the phylogenetic relationship among Boraginaceae species and the maternal lineages of purple gromwells.</title>
        <authorList>
            <person name="Okada T."/>
            <person name="Watanabe K."/>
        </authorList>
    </citation>
    <scope>NUCLEOTIDE SEQUENCE [LARGE SCALE GENOMIC DNA]</scope>
</reference>
<evidence type="ECO:0000256" key="9">
    <source>
        <dbReference type="ARBA" id="ARBA00023085"/>
    </source>
</evidence>
<evidence type="ECO:0000256" key="13">
    <source>
        <dbReference type="RuleBase" id="RU000589"/>
    </source>
</evidence>
<keyword evidence="10" id="KW-0961">Cell wall biogenesis/degradation</keyword>
<evidence type="ECO:0000256" key="11">
    <source>
        <dbReference type="ARBA" id="ARBA00047928"/>
    </source>
</evidence>
<dbReference type="Proteomes" id="UP001454036">
    <property type="component" value="Unassembled WGS sequence"/>
</dbReference>
<evidence type="ECO:0000256" key="7">
    <source>
        <dbReference type="ARBA" id="ARBA00022525"/>
    </source>
</evidence>
<dbReference type="EC" id="3.1.1.11" evidence="5 13"/>
<feature type="active site" evidence="12">
    <location>
        <position position="430"/>
    </location>
</feature>
<dbReference type="PANTHER" id="PTHR31707">
    <property type="entry name" value="PECTINESTERASE"/>
    <property type="match status" value="1"/>
</dbReference>
<keyword evidence="9 13" id="KW-0063">Aspartyl esterase</keyword>
<dbReference type="SMART" id="SM00856">
    <property type="entry name" value="PMEI"/>
    <property type="match status" value="1"/>
</dbReference>
<organism evidence="16 17">
    <name type="scientific">Lithospermum erythrorhizon</name>
    <name type="common">Purple gromwell</name>
    <name type="synonym">Lithospermum officinale var. erythrorhizon</name>
    <dbReference type="NCBI Taxonomy" id="34254"/>
    <lineage>
        <taxon>Eukaryota</taxon>
        <taxon>Viridiplantae</taxon>
        <taxon>Streptophyta</taxon>
        <taxon>Embryophyta</taxon>
        <taxon>Tracheophyta</taxon>
        <taxon>Spermatophyta</taxon>
        <taxon>Magnoliopsida</taxon>
        <taxon>eudicotyledons</taxon>
        <taxon>Gunneridae</taxon>
        <taxon>Pentapetalae</taxon>
        <taxon>asterids</taxon>
        <taxon>lamiids</taxon>
        <taxon>Boraginales</taxon>
        <taxon>Boraginaceae</taxon>
        <taxon>Boraginoideae</taxon>
        <taxon>Lithospermeae</taxon>
        <taxon>Lithospermum</taxon>
    </lineage>
</organism>
<evidence type="ECO:0000256" key="4">
    <source>
        <dbReference type="ARBA" id="ARBA00007786"/>
    </source>
</evidence>
<protein>
    <recommendedName>
        <fullName evidence="5 13">Pectinesterase</fullName>
        <ecNumber evidence="5 13">3.1.1.11</ecNumber>
    </recommendedName>
</protein>
<dbReference type="Gene3D" id="2.160.20.10">
    <property type="entry name" value="Single-stranded right-handed beta-helix, Pectin lyase-like"/>
    <property type="match status" value="1"/>
</dbReference>
<keyword evidence="14" id="KW-0812">Transmembrane</keyword>
<comment type="catalytic activity">
    <reaction evidence="11 13">
        <text>[(1-&gt;4)-alpha-D-galacturonosyl methyl ester](n) + n H2O = [(1-&gt;4)-alpha-D-galacturonosyl](n) + n methanol + n H(+)</text>
        <dbReference type="Rhea" id="RHEA:22380"/>
        <dbReference type="Rhea" id="RHEA-COMP:14570"/>
        <dbReference type="Rhea" id="RHEA-COMP:14573"/>
        <dbReference type="ChEBI" id="CHEBI:15377"/>
        <dbReference type="ChEBI" id="CHEBI:15378"/>
        <dbReference type="ChEBI" id="CHEBI:17790"/>
        <dbReference type="ChEBI" id="CHEBI:140522"/>
        <dbReference type="ChEBI" id="CHEBI:140523"/>
        <dbReference type="EC" id="3.1.1.11"/>
    </reaction>
</comment>
<dbReference type="InterPro" id="IPR035513">
    <property type="entry name" value="Invertase/methylesterase_inhib"/>
</dbReference>
<comment type="pathway">
    <text evidence="2 13">Glycan metabolism; pectin degradation; 2-dehydro-3-deoxy-D-gluconate from pectin: step 1/5.</text>
</comment>
<proteinExistence type="inferred from homology"/>
<name>A0AAV3R1H9_LITER</name>
<evidence type="ECO:0000256" key="2">
    <source>
        <dbReference type="ARBA" id="ARBA00005184"/>
    </source>
</evidence>
<dbReference type="InterPro" id="IPR006501">
    <property type="entry name" value="Pectinesterase_inhib_dom"/>
</dbReference>
<dbReference type="InterPro" id="IPR033131">
    <property type="entry name" value="Pectinesterase_Asp_AS"/>
</dbReference>
<dbReference type="NCBIfam" id="TIGR01614">
    <property type="entry name" value="PME_inhib"/>
    <property type="match status" value="1"/>
</dbReference>
<evidence type="ECO:0000256" key="6">
    <source>
        <dbReference type="ARBA" id="ARBA00022512"/>
    </source>
</evidence>
<accession>A0AAV3R1H9</accession>
<dbReference type="InterPro" id="IPR011050">
    <property type="entry name" value="Pectin_lyase_fold/virulence"/>
</dbReference>
<dbReference type="Pfam" id="PF04043">
    <property type="entry name" value="PMEI"/>
    <property type="match status" value="1"/>
</dbReference>
<comment type="subcellular location">
    <subcellularLocation>
        <location evidence="1">Secreted</location>
        <location evidence="1">Cell wall</location>
    </subcellularLocation>
</comment>
<evidence type="ECO:0000313" key="17">
    <source>
        <dbReference type="Proteomes" id="UP001454036"/>
    </source>
</evidence>
<dbReference type="GO" id="GO:0042545">
    <property type="term" value="P:cell wall modification"/>
    <property type="evidence" value="ECO:0007669"/>
    <property type="project" value="UniProtKB-UniRule"/>
</dbReference>
<dbReference type="GO" id="GO:0030599">
    <property type="term" value="F:pectinesterase activity"/>
    <property type="evidence" value="ECO:0007669"/>
    <property type="project" value="UniProtKB-UniRule"/>
</dbReference>
<gene>
    <name evidence="16" type="ORF">LIER_23389</name>
</gene>
<dbReference type="EMBL" id="BAABME010006573">
    <property type="protein sequence ID" value="GAA0168738.1"/>
    <property type="molecule type" value="Genomic_DNA"/>
</dbReference>
<sequence length="595" mass="67524">MNDAMMDSSPFFKNSQFFKNSTKTQKISFACIIFLIFLTIFITFHFSFVSDNSNNSPAHKPTPVSALNFHPIIKRACSNTFYSSLCFSTLSSIESSEKATTLTQILHILIKNTITHVESTKFDILGHFRIQELKPYEENALQDCMEMLDQSMFELQEAKNDLYKFPTPSSFFYRSYDNLKTLLSAAMTNENSCIDGFSDLEEFDDLVLRNSHKEDLQNFLSPISRMISNCLAIVKYTENQHMKRAIINPRMLIARNRVEEFQDWVSNVDRKMMEIDAVMKPNVTVASDGCGNFTNITNAIEMAPNFSKIRYIIHVKAGNYCENVVVPRGKINIMLIGDGMGSTIITGSRSFADGFSTFASATLTVIGDKFIARDLSIVNTAGPQKYQAVALRVTSNSAFYHCEIISYQDTLYVHSFRQYYRNCTIKGTIDFIFGNAAAIFQDCLILVRKPILGQNNMITAQSRADPNQNTGISLQNSVIKADEDFNAMDRNNISTFLGRPWRNYSRTIIMNSYLDDLIHPRGWCRWNQYSTLDTVDYVEYMNTGPGSNTGSRITWGGYKNNGSEDIARRFSIGTFLRGADKWLQNTVLPLFNSSI</sequence>
<evidence type="ECO:0000259" key="15">
    <source>
        <dbReference type="SMART" id="SM00856"/>
    </source>
</evidence>
<evidence type="ECO:0000256" key="12">
    <source>
        <dbReference type="PROSITE-ProRule" id="PRU10040"/>
    </source>
</evidence>
<evidence type="ECO:0000256" key="14">
    <source>
        <dbReference type="SAM" id="Phobius"/>
    </source>
</evidence>
<dbReference type="InterPro" id="IPR012334">
    <property type="entry name" value="Pectin_lyas_fold"/>
</dbReference>
<evidence type="ECO:0000256" key="10">
    <source>
        <dbReference type="ARBA" id="ARBA00023316"/>
    </source>
</evidence>
<evidence type="ECO:0000313" key="16">
    <source>
        <dbReference type="EMBL" id="GAA0168738.1"/>
    </source>
</evidence>
<comment type="similarity">
    <text evidence="3">In the N-terminal section; belongs to the PMEI family.</text>
</comment>
<keyword evidence="6" id="KW-0134">Cell wall</keyword>
<comment type="similarity">
    <text evidence="4">In the C-terminal section; belongs to the pectinesterase family.</text>
</comment>
<dbReference type="Gene3D" id="1.20.140.40">
    <property type="entry name" value="Invertase/pectin methylesterase inhibitor family protein"/>
    <property type="match status" value="1"/>
</dbReference>
<evidence type="ECO:0000256" key="8">
    <source>
        <dbReference type="ARBA" id="ARBA00022801"/>
    </source>
</evidence>
<dbReference type="SUPFAM" id="SSF101148">
    <property type="entry name" value="Plant invertase/pectin methylesterase inhibitor"/>
    <property type="match status" value="1"/>
</dbReference>
<keyword evidence="14" id="KW-1133">Transmembrane helix</keyword>
<comment type="caution">
    <text evidence="16">The sequence shown here is derived from an EMBL/GenBank/DDBJ whole genome shotgun (WGS) entry which is preliminary data.</text>
</comment>
<dbReference type="Pfam" id="PF01095">
    <property type="entry name" value="Pectinesterase"/>
    <property type="match status" value="1"/>
</dbReference>
<dbReference type="CDD" id="cd15798">
    <property type="entry name" value="PMEI-like_3"/>
    <property type="match status" value="1"/>
</dbReference>
<evidence type="ECO:0000256" key="3">
    <source>
        <dbReference type="ARBA" id="ARBA00006027"/>
    </source>
</evidence>
<keyword evidence="17" id="KW-1185">Reference proteome</keyword>
<evidence type="ECO:0000256" key="1">
    <source>
        <dbReference type="ARBA" id="ARBA00004191"/>
    </source>
</evidence>
<feature type="domain" description="Pectinesterase inhibitor" evidence="15">
    <location>
        <begin position="68"/>
        <end position="233"/>
    </location>
</feature>